<comment type="caution">
    <text evidence="9">The sequence shown here is derived from an EMBL/GenBank/DDBJ whole genome shotgun (WGS) entry which is preliminary data.</text>
</comment>
<proteinExistence type="inferred from homology"/>
<reference evidence="9 10" key="1">
    <citation type="submission" date="2021-03" db="EMBL/GenBank/DDBJ databases">
        <title>Genomic Encyclopedia of Type Strains, Phase IV (KMG-IV): sequencing the most valuable type-strain genomes for metagenomic binning, comparative biology and taxonomic classification.</title>
        <authorList>
            <person name="Goeker M."/>
        </authorList>
    </citation>
    <scope>NUCLEOTIDE SEQUENCE [LARGE SCALE GENOMIC DNA]</scope>
    <source>
        <strain evidence="9 10">DSM 25790</strain>
    </source>
</reference>
<evidence type="ECO:0000256" key="7">
    <source>
        <dbReference type="ARBA" id="ARBA00048807"/>
    </source>
</evidence>
<dbReference type="InterPro" id="IPR007115">
    <property type="entry name" value="6-PTP_synth/QueD"/>
</dbReference>
<protein>
    <recommendedName>
        <fullName evidence="3 8">6-carboxy-5,6,7,8-tetrahydropterin synthase</fullName>
        <ecNumber evidence="8">4.-.-.-</ecNumber>
    </recommendedName>
</protein>
<comment type="catalytic activity">
    <reaction evidence="7 8">
        <text>7,8-dihydroneopterin 3'-triphosphate + H2O = 6-carboxy-5,6,7,8-tetrahydropterin + triphosphate + acetaldehyde + 2 H(+)</text>
        <dbReference type="Rhea" id="RHEA:27966"/>
        <dbReference type="ChEBI" id="CHEBI:15343"/>
        <dbReference type="ChEBI" id="CHEBI:15377"/>
        <dbReference type="ChEBI" id="CHEBI:15378"/>
        <dbReference type="ChEBI" id="CHEBI:18036"/>
        <dbReference type="ChEBI" id="CHEBI:58462"/>
        <dbReference type="ChEBI" id="CHEBI:61032"/>
        <dbReference type="EC" id="4.1.2.50"/>
    </reaction>
</comment>
<accession>A0ABS4SB12</accession>
<evidence type="ECO:0000313" key="9">
    <source>
        <dbReference type="EMBL" id="MBP2258696.1"/>
    </source>
</evidence>
<dbReference type="Gene3D" id="3.30.479.10">
    <property type="entry name" value="6-pyruvoyl tetrahydropterin synthase/QueD"/>
    <property type="match status" value="1"/>
</dbReference>
<evidence type="ECO:0000256" key="3">
    <source>
        <dbReference type="ARBA" id="ARBA00018141"/>
    </source>
</evidence>
<comment type="pathway">
    <text evidence="1 8">Purine metabolism; 7-cyano-7-deazaguanine biosynthesis.</text>
</comment>
<keyword evidence="5 8" id="KW-0862">Zinc</keyword>
<dbReference type="Proteomes" id="UP001519294">
    <property type="component" value="Unassembled WGS sequence"/>
</dbReference>
<keyword evidence="6 8" id="KW-0456">Lyase</keyword>
<dbReference type="InterPro" id="IPR038418">
    <property type="entry name" value="6-PTP_synth/QueD_sf"/>
</dbReference>
<comment type="similarity">
    <text evidence="2 8">Belongs to the PTPS family. QueD subfamily.</text>
</comment>
<dbReference type="EC" id="4.-.-.-" evidence="8"/>
<dbReference type="GO" id="GO:0003874">
    <property type="term" value="F:6-pyruvoyltetrahydropterin synthase activity"/>
    <property type="evidence" value="ECO:0007669"/>
    <property type="project" value="UniProtKB-EC"/>
</dbReference>
<evidence type="ECO:0000256" key="6">
    <source>
        <dbReference type="ARBA" id="ARBA00023239"/>
    </source>
</evidence>
<gene>
    <name evidence="9" type="ORF">J2Z81_002680</name>
</gene>
<evidence type="ECO:0000256" key="5">
    <source>
        <dbReference type="ARBA" id="ARBA00022833"/>
    </source>
</evidence>
<dbReference type="PANTHER" id="PTHR12589">
    <property type="entry name" value="PYRUVOYL TETRAHYDROBIOPTERIN SYNTHASE"/>
    <property type="match status" value="1"/>
</dbReference>
<dbReference type="Pfam" id="PF01242">
    <property type="entry name" value="PTPS"/>
    <property type="match status" value="1"/>
</dbReference>
<keyword evidence="10" id="KW-1185">Reference proteome</keyword>
<dbReference type="EMBL" id="JAGIKX010000033">
    <property type="protein sequence ID" value="MBP2258696.1"/>
    <property type="molecule type" value="Genomic_DNA"/>
</dbReference>
<name>A0ABS4SB12_9BACI</name>
<evidence type="ECO:0000256" key="2">
    <source>
        <dbReference type="ARBA" id="ARBA00008900"/>
    </source>
</evidence>
<evidence type="ECO:0000313" key="10">
    <source>
        <dbReference type="Proteomes" id="UP001519294"/>
    </source>
</evidence>
<evidence type="ECO:0000256" key="1">
    <source>
        <dbReference type="ARBA" id="ARBA00005061"/>
    </source>
</evidence>
<evidence type="ECO:0000256" key="8">
    <source>
        <dbReference type="PIRNR" id="PIRNR006113"/>
    </source>
</evidence>
<organism evidence="9 10">
    <name type="scientific">Virgibacillus alimentarius</name>
    <dbReference type="NCBI Taxonomy" id="698769"/>
    <lineage>
        <taxon>Bacteria</taxon>
        <taxon>Bacillati</taxon>
        <taxon>Bacillota</taxon>
        <taxon>Bacilli</taxon>
        <taxon>Bacillales</taxon>
        <taxon>Bacillaceae</taxon>
        <taxon>Virgibacillus</taxon>
    </lineage>
</organism>
<evidence type="ECO:0000256" key="4">
    <source>
        <dbReference type="ARBA" id="ARBA00022723"/>
    </source>
</evidence>
<sequence length="144" mass="16670">MMQQIYPVTAHSYAYELNKDFHFSAAHYVPHEDAGICQYMHGHTYYANITIAGDELDHTGFLVNFRTIKELIQKRFDHGVMNKDSAFSDIHATAFPTTEVIARVTYEIVQDYLNTLLNQPVCLQVFLRETPTSYCVYRPKEAKK</sequence>
<dbReference type="GO" id="GO:0070497">
    <property type="term" value="F:6-carboxytetrahydropterin synthase activity"/>
    <property type="evidence" value="ECO:0007669"/>
    <property type="project" value="UniProtKB-EC"/>
</dbReference>
<dbReference type="RefSeq" id="WP_226371545.1">
    <property type="nucleotide sequence ID" value="NZ_JAGIKX010000033.1"/>
</dbReference>
<dbReference type="PIRSF" id="PIRSF006113">
    <property type="entry name" value="PTP_synth"/>
    <property type="match status" value="1"/>
</dbReference>
<keyword evidence="4 8" id="KW-0479">Metal-binding</keyword>
<comment type="cofactor">
    <cofactor evidence="8">
        <name>Zn(2+)</name>
        <dbReference type="ChEBI" id="CHEBI:29105"/>
    </cofactor>
    <text evidence="8">Binds 1 zinc ion per subunit.</text>
</comment>
<dbReference type="SUPFAM" id="SSF55620">
    <property type="entry name" value="Tetrahydrobiopterin biosynthesis enzymes-like"/>
    <property type="match status" value="1"/>
</dbReference>
<dbReference type="PANTHER" id="PTHR12589:SF7">
    <property type="entry name" value="6-PYRUVOYL TETRAHYDROBIOPTERIN SYNTHASE"/>
    <property type="match status" value="1"/>
</dbReference>
<keyword evidence="8" id="KW-0671">Queuosine biosynthesis</keyword>